<evidence type="ECO:0000256" key="1">
    <source>
        <dbReference type="SAM" id="Phobius"/>
    </source>
</evidence>
<dbReference type="EMBL" id="GBYB01006817">
    <property type="protein sequence ID" value="JAG76584.1"/>
    <property type="molecule type" value="Transcribed_RNA"/>
</dbReference>
<keyword evidence="1" id="KW-1133">Transmembrane helix</keyword>
<proteinExistence type="predicted"/>
<keyword evidence="1" id="KW-0812">Transmembrane</keyword>
<gene>
    <name evidence="2" type="primary">MET18</name>
    <name evidence="2" type="ORF">g.26474</name>
</gene>
<dbReference type="AlphaFoldDB" id="A0A0C9R1W7"/>
<feature type="transmembrane region" description="Helical" evidence="1">
    <location>
        <begin position="14"/>
        <end position="35"/>
    </location>
</feature>
<feature type="transmembrane region" description="Helical" evidence="1">
    <location>
        <begin position="47"/>
        <end position="66"/>
    </location>
</feature>
<accession>A0A0C9R1W7</accession>
<name>A0A0C9R1W7_9HYME</name>
<sequence length="312" mass="36517">SPFVYGVTEVLMRINSWLLVISGLLINTGTIFQIYGNIVKKNNVLQFNYLTCLVCGCFLLFMGQLFTYVHKMVLDTDFLISLLGSGLSFTFTLTLLIIHKVNDIKKRVSRLPRKIVYYEGTSGIGKTTKGINHSYDFTTYIEKNPLFKLKQSLPYVQTMYMMQLYSDIILDLMDFAQNESIITSLNDRHIFSQLVYDILFYYKGENTKPQDFCERVNCAIFNNKNYVQLLRQTMQRVITVVKTIAPNTRIHIDWFVSSDPLFTKHKIINRGGFEIHQNNWNLLWYVENQNFLFKKLWEISEIGDMHVVKLIK</sequence>
<feature type="transmembrane region" description="Helical" evidence="1">
    <location>
        <begin position="78"/>
        <end position="98"/>
    </location>
</feature>
<keyword evidence="1" id="KW-0472">Membrane</keyword>
<evidence type="ECO:0000313" key="2">
    <source>
        <dbReference type="EMBL" id="JAG76584.1"/>
    </source>
</evidence>
<protein>
    <submittedName>
        <fullName evidence="2">MET18 protein</fullName>
    </submittedName>
</protein>
<reference evidence="2" key="1">
    <citation type="submission" date="2015-01" db="EMBL/GenBank/DDBJ databases">
        <title>Transcriptome Assembly of Fopius arisanus.</title>
        <authorList>
            <person name="Geib S."/>
        </authorList>
    </citation>
    <scope>NUCLEOTIDE SEQUENCE</scope>
</reference>
<feature type="non-terminal residue" evidence="2">
    <location>
        <position position="1"/>
    </location>
</feature>
<organism evidence="2">
    <name type="scientific">Fopius arisanus</name>
    <dbReference type="NCBI Taxonomy" id="64838"/>
    <lineage>
        <taxon>Eukaryota</taxon>
        <taxon>Metazoa</taxon>
        <taxon>Ecdysozoa</taxon>
        <taxon>Arthropoda</taxon>
        <taxon>Hexapoda</taxon>
        <taxon>Insecta</taxon>
        <taxon>Pterygota</taxon>
        <taxon>Neoptera</taxon>
        <taxon>Endopterygota</taxon>
        <taxon>Hymenoptera</taxon>
        <taxon>Apocrita</taxon>
        <taxon>Ichneumonoidea</taxon>
        <taxon>Braconidae</taxon>
        <taxon>Opiinae</taxon>
        <taxon>Fopius</taxon>
    </lineage>
</organism>